<protein>
    <recommendedName>
        <fullName evidence="3">Peptidase M12A domain-containing protein</fullName>
    </recommendedName>
</protein>
<dbReference type="Proteomes" id="UP001176961">
    <property type="component" value="Unassembled WGS sequence"/>
</dbReference>
<evidence type="ECO:0000313" key="1">
    <source>
        <dbReference type="EMBL" id="CAJ0604321.1"/>
    </source>
</evidence>
<sequence length="163" mass="18145">MGGYPNPRDCSKCICPRGYGGARCNERPQAKKCGETLNASPKANTISYTVGDMLNSKEKDDFEECYYWVQNRGRKTIKMTIKQLEVKYSVSPKATSYYVIVSSGCSTGGVEIKAQKDQLMSGYRFCAEENVGKTITSSNEIVPVIIYNRKGATELELEYRTGT</sequence>
<gene>
    <name evidence="1" type="ORF">CYNAS_LOCUS16304</name>
</gene>
<organism evidence="1 2">
    <name type="scientific">Cylicocyclus nassatus</name>
    <name type="common">Nematode worm</name>
    <dbReference type="NCBI Taxonomy" id="53992"/>
    <lineage>
        <taxon>Eukaryota</taxon>
        <taxon>Metazoa</taxon>
        <taxon>Ecdysozoa</taxon>
        <taxon>Nematoda</taxon>
        <taxon>Chromadorea</taxon>
        <taxon>Rhabditida</taxon>
        <taxon>Rhabditina</taxon>
        <taxon>Rhabditomorpha</taxon>
        <taxon>Strongyloidea</taxon>
        <taxon>Strongylidae</taxon>
        <taxon>Cylicocyclus</taxon>
    </lineage>
</organism>
<dbReference type="EMBL" id="CATQJL010000305">
    <property type="protein sequence ID" value="CAJ0604321.1"/>
    <property type="molecule type" value="Genomic_DNA"/>
</dbReference>
<evidence type="ECO:0000313" key="2">
    <source>
        <dbReference type="Proteomes" id="UP001176961"/>
    </source>
</evidence>
<accession>A0AA36H562</accession>
<keyword evidence="2" id="KW-1185">Reference proteome</keyword>
<dbReference type="AlphaFoldDB" id="A0AA36H562"/>
<reference evidence="1" key="1">
    <citation type="submission" date="2023-07" db="EMBL/GenBank/DDBJ databases">
        <authorList>
            <consortium name="CYATHOMIX"/>
        </authorList>
    </citation>
    <scope>NUCLEOTIDE SEQUENCE</scope>
    <source>
        <strain evidence="1">N/A</strain>
    </source>
</reference>
<proteinExistence type="predicted"/>
<evidence type="ECO:0008006" key="3">
    <source>
        <dbReference type="Google" id="ProtNLM"/>
    </source>
</evidence>
<name>A0AA36H562_CYLNA</name>
<comment type="caution">
    <text evidence="1">The sequence shown here is derived from an EMBL/GenBank/DDBJ whole genome shotgun (WGS) entry which is preliminary data.</text>
</comment>